<gene>
    <name evidence="8" type="ORF">BEMITA_LOCUS4963</name>
</gene>
<protein>
    <recommendedName>
        <fullName evidence="7">Sugar phosphate transporter domain-containing protein</fullName>
    </recommendedName>
</protein>
<evidence type="ECO:0000313" key="8">
    <source>
        <dbReference type="EMBL" id="CAH0385770.1"/>
    </source>
</evidence>
<feature type="transmembrane region" description="Helical" evidence="6">
    <location>
        <begin position="48"/>
        <end position="71"/>
    </location>
</feature>
<feature type="transmembrane region" description="Helical" evidence="6">
    <location>
        <begin position="209"/>
        <end position="228"/>
    </location>
</feature>
<feature type="domain" description="Sugar phosphate transporter" evidence="7">
    <location>
        <begin position="13"/>
        <end position="310"/>
    </location>
</feature>
<feature type="transmembrane region" description="Helical" evidence="6">
    <location>
        <begin position="91"/>
        <end position="109"/>
    </location>
</feature>
<dbReference type="KEGG" id="btab:109032031"/>
<feature type="transmembrane region" description="Helical" evidence="6">
    <location>
        <begin position="240"/>
        <end position="259"/>
    </location>
</feature>
<keyword evidence="2 6" id="KW-0812">Transmembrane</keyword>
<dbReference type="PANTHER" id="PTHR11132">
    <property type="entry name" value="SOLUTE CARRIER FAMILY 35"/>
    <property type="match status" value="1"/>
</dbReference>
<evidence type="ECO:0000259" key="7">
    <source>
        <dbReference type="Pfam" id="PF03151"/>
    </source>
</evidence>
<feature type="transmembrane region" description="Helical" evidence="6">
    <location>
        <begin position="142"/>
        <end position="159"/>
    </location>
</feature>
<dbReference type="GO" id="GO:0016020">
    <property type="term" value="C:membrane"/>
    <property type="evidence" value="ECO:0007669"/>
    <property type="project" value="UniProtKB-SubCell"/>
</dbReference>
<proteinExistence type="predicted"/>
<feature type="transmembrane region" description="Helical" evidence="6">
    <location>
        <begin position="12"/>
        <end position="36"/>
    </location>
</feature>
<dbReference type="InterPro" id="IPR004853">
    <property type="entry name" value="Sugar_P_trans_dom"/>
</dbReference>
<evidence type="ECO:0000256" key="4">
    <source>
        <dbReference type="ARBA" id="ARBA00023136"/>
    </source>
</evidence>
<evidence type="ECO:0000256" key="6">
    <source>
        <dbReference type="SAM" id="Phobius"/>
    </source>
</evidence>
<evidence type="ECO:0000256" key="5">
    <source>
        <dbReference type="SAM" id="MobiDB-lite"/>
    </source>
</evidence>
<dbReference type="Proteomes" id="UP001152759">
    <property type="component" value="Chromosome 2"/>
</dbReference>
<evidence type="ECO:0000256" key="1">
    <source>
        <dbReference type="ARBA" id="ARBA00004141"/>
    </source>
</evidence>
<name>A0A9P0EZP1_BEMTA</name>
<dbReference type="InterPro" id="IPR037185">
    <property type="entry name" value="EmrE-like"/>
</dbReference>
<keyword evidence="9" id="KW-1185">Reference proteome</keyword>
<reference evidence="8" key="1">
    <citation type="submission" date="2021-12" db="EMBL/GenBank/DDBJ databases">
        <authorList>
            <person name="King R."/>
        </authorList>
    </citation>
    <scope>NUCLEOTIDE SEQUENCE</scope>
</reference>
<feature type="region of interest" description="Disordered" evidence="5">
    <location>
        <begin position="321"/>
        <end position="354"/>
    </location>
</feature>
<feature type="transmembrane region" description="Helical" evidence="6">
    <location>
        <begin position="294"/>
        <end position="313"/>
    </location>
</feature>
<keyword evidence="4 6" id="KW-0472">Membrane</keyword>
<feature type="transmembrane region" description="Helical" evidence="6">
    <location>
        <begin position="116"/>
        <end position="136"/>
    </location>
</feature>
<organism evidence="8 9">
    <name type="scientific">Bemisia tabaci</name>
    <name type="common">Sweetpotato whitefly</name>
    <name type="synonym">Aleurodes tabaci</name>
    <dbReference type="NCBI Taxonomy" id="7038"/>
    <lineage>
        <taxon>Eukaryota</taxon>
        <taxon>Metazoa</taxon>
        <taxon>Ecdysozoa</taxon>
        <taxon>Arthropoda</taxon>
        <taxon>Hexapoda</taxon>
        <taxon>Insecta</taxon>
        <taxon>Pterygota</taxon>
        <taxon>Neoptera</taxon>
        <taxon>Paraneoptera</taxon>
        <taxon>Hemiptera</taxon>
        <taxon>Sternorrhyncha</taxon>
        <taxon>Aleyrodoidea</taxon>
        <taxon>Aleyrodidae</taxon>
        <taxon>Aleyrodinae</taxon>
        <taxon>Bemisia</taxon>
    </lineage>
</organism>
<dbReference type="InterPro" id="IPR050186">
    <property type="entry name" value="TPT_transporter"/>
</dbReference>
<dbReference type="AlphaFoldDB" id="A0A9P0EZP1"/>
<evidence type="ECO:0000313" key="9">
    <source>
        <dbReference type="Proteomes" id="UP001152759"/>
    </source>
</evidence>
<dbReference type="EMBL" id="OU963863">
    <property type="protein sequence ID" value="CAH0385770.1"/>
    <property type="molecule type" value="Genomic_DNA"/>
</dbReference>
<sequence length="354" mass="39586">MSVDRGLLGEYVRIASVIAIYWVVSITTVFVNKTLLSSDIINLDAPFFITWFQCVTTSVICYIIILFSKAFPQVLNVPQGSPWKSSVIKKMLPLSILFMLMISFNNLCLKHVGVTFYYIGRSLTTVFNVILTYYILGQTTSLAAIFCCFIIISGFLLGVSEESFTESFSLLGTIYGVLGSLSLALFTIQTKKALPFVENHIWLLSYYNNIYSCFLFLPLFLFTNDLSVLMRNPHLADAQFWLLLCLGGACGFSIGYATALQIKVTSPLTHNVSGTAKACCQTVLASFFEDKKPWLWWISNWVVLFGSAAYTSVKQREMERAREIASEDSSPILKSEDPEEEGEDIGTNNGNNPF</sequence>
<evidence type="ECO:0000256" key="3">
    <source>
        <dbReference type="ARBA" id="ARBA00022989"/>
    </source>
</evidence>
<accession>A0A9P0EZP1</accession>
<feature type="transmembrane region" description="Helical" evidence="6">
    <location>
        <begin position="168"/>
        <end position="189"/>
    </location>
</feature>
<dbReference type="SUPFAM" id="SSF103481">
    <property type="entry name" value="Multidrug resistance efflux transporter EmrE"/>
    <property type="match status" value="1"/>
</dbReference>
<comment type="subcellular location">
    <subcellularLocation>
        <location evidence="1">Membrane</location>
        <topology evidence="1">Multi-pass membrane protein</topology>
    </subcellularLocation>
</comment>
<dbReference type="Pfam" id="PF03151">
    <property type="entry name" value="TPT"/>
    <property type="match status" value="1"/>
</dbReference>
<keyword evidence="3 6" id="KW-1133">Transmembrane helix</keyword>
<evidence type="ECO:0000256" key="2">
    <source>
        <dbReference type="ARBA" id="ARBA00022692"/>
    </source>
</evidence>